<name>A0AAN5I3E1_9BILA</name>
<gene>
    <name evidence="1" type="ORF">PMAYCL1PPCAC_20220</name>
</gene>
<dbReference type="Proteomes" id="UP001328107">
    <property type="component" value="Unassembled WGS sequence"/>
</dbReference>
<comment type="caution">
    <text evidence="1">The sequence shown here is derived from an EMBL/GenBank/DDBJ whole genome shotgun (WGS) entry which is preliminary data.</text>
</comment>
<protein>
    <submittedName>
        <fullName evidence="1">Uncharacterized protein</fullName>
    </submittedName>
</protein>
<dbReference type="AlphaFoldDB" id="A0AAN5I3E1"/>
<feature type="non-terminal residue" evidence="1">
    <location>
        <position position="156"/>
    </location>
</feature>
<sequence>SAHNSFQCPCVQTSQSTCQQFDKKYQVRLLYQVGEKVMQDFQIFDYEIPRLLLPPDGSCETEECETCRQLLQHRLHQMGLYEPSPLDRFLSADLTNKTCKRYRFSAPEDTTRKLLQSFYYVLRHETLRYPQGAFDFGVLNAYAIFELRMMEIQRIM</sequence>
<keyword evidence="2" id="KW-1185">Reference proteome</keyword>
<reference evidence="2" key="1">
    <citation type="submission" date="2022-10" db="EMBL/GenBank/DDBJ databases">
        <title>Genome assembly of Pristionchus species.</title>
        <authorList>
            <person name="Yoshida K."/>
            <person name="Sommer R.J."/>
        </authorList>
    </citation>
    <scope>NUCLEOTIDE SEQUENCE [LARGE SCALE GENOMIC DNA]</scope>
    <source>
        <strain evidence="2">RS5460</strain>
    </source>
</reference>
<dbReference type="EMBL" id="BTRK01000004">
    <property type="protein sequence ID" value="GMR50025.1"/>
    <property type="molecule type" value="Genomic_DNA"/>
</dbReference>
<proteinExistence type="predicted"/>
<evidence type="ECO:0000313" key="2">
    <source>
        <dbReference type="Proteomes" id="UP001328107"/>
    </source>
</evidence>
<evidence type="ECO:0000313" key="1">
    <source>
        <dbReference type="EMBL" id="GMR50025.1"/>
    </source>
</evidence>
<accession>A0AAN5I3E1</accession>
<feature type="non-terminal residue" evidence="1">
    <location>
        <position position="1"/>
    </location>
</feature>
<organism evidence="1 2">
    <name type="scientific">Pristionchus mayeri</name>
    <dbReference type="NCBI Taxonomy" id="1317129"/>
    <lineage>
        <taxon>Eukaryota</taxon>
        <taxon>Metazoa</taxon>
        <taxon>Ecdysozoa</taxon>
        <taxon>Nematoda</taxon>
        <taxon>Chromadorea</taxon>
        <taxon>Rhabditida</taxon>
        <taxon>Rhabditina</taxon>
        <taxon>Diplogasteromorpha</taxon>
        <taxon>Diplogasteroidea</taxon>
        <taxon>Neodiplogasteridae</taxon>
        <taxon>Pristionchus</taxon>
    </lineage>
</organism>